<dbReference type="Proteomes" id="UP000289340">
    <property type="component" value="Chromosome 8"/>
</dbReference>
<reference evidence="2" key="1">
    <citation type="submission" date="2014-07" db="EMBL/GenBank/DDBJ databases">
        <title>Identification of a novel salt tolerance gene in wild soybean by whole-genome sequencing.</title>
        <authorList>
            <person name="Lam H.-M."/>
            <person name="Qi X."/>
            <person name="Li M.-W."/>
            <person name="Liu X."/>
            <person name="Xie M."/>
            <person name="Ni M."/>
            <person name="Xu X."/>
        </authorList>
    </citation>
    <scope>NUCLEOTIDE SEQUENCE [LARGE SCALE GENOMIC DNA]</scope>
    <source>
        <tissue evidence="2">Root</tissue>
    </source>
</reference>
<dbReference type="PANTHER" id="PTHR34464">
    <property type="entry name" value="OS09G0376300 PROTEIN"/>
    <property type="match status" value="1"/>
</dbReference>
<evidence type="ECO:0000256" key="1">
    <source>
        <dbReference type="SAM" id="MobiDB-lite"/>
    </source>
</evidence>
<dbReference type="EMBL" id="KN653754">
    <property type="protein sequence ID" value="KHN26634.1"/>
    <property type="molecule type" value="Genomic_DNA"/>
</dbReference>
<organism evidence="2">
    <name type="scientific">Glycine soja</name>
    <name type="common">Wild soybean</name>
    <dbReference type="NCBI Taxonomy" id="3848"/>
    <lineage>
        <taxon>Eukaryota</taxon>
        <taxon>Viridiplantae</taxon>
        <taxon>Streptophyta</taxon>
        <taxon>Embryophyta</taxon>
        <taxon>Tracheophyta</taxon>
        <taxon>Spermatophyta</taxon>
        <taxon>Magnoliopsida</taxon>
        <taxon>eudicotyledons</taxon>
        <taxon>Gunneridae</taxon>
        <taxon>Pentapetalae</taxon>
        <taxon>rosids</taxon>
        <taxon>fabids</taxon>
        <taxon>Fabales</taxon>
        <taxon>Fabaceae</taxon>
        <taxon>Papilionoideae</taxon>
        <taxon>50 kb inversion clade</taxon>
        <taxon>NPAAA clade</taxon>
        <taxon>indigoferoid/millettioid clade</taxon>
        <taxon>Phaseoleae</taxon>
        <taxon>Glycine</taxon>
        <taxon>Glycine subgen. Soja</taxon>
    </lineage>
</organism>
<proteinExistence type="predicted"/>
<dbReference type="PANTHER" id="PTHR34464:SF3">
    <property type="entry name" value="OS09G0376300 PROTEIN"/>
    <property type="match status" value="1"/>
</dbReference>
<reference evidence="3 4" key="2">
    <citation type="submission" date="2018-09" db="EMBL/GenBank/DDBJ databases">
        <title>A high-quality reference genome of wild soybean provides a powerful tool to mine soybean genomes.</title>
        <authorList>
            <person name="Xie M."/>
            <person name="Chung C.Y.L."/>
            <person name="Li M.-W."/>
            <person name="Wong F.-L."/>
            <person name="Chan T.-F."/>
            <person name="Lam H.-M."/>
        </authorList>
    </citation>
    <scope>NUCLEOTIDE SEQUENCE [LARGE SCALE GENOMIC DNA]</scope>
    <source>
        <strain evidence="4">cv. W05</strain>
        <tissue evidence="3">Hypocotyl of etiolated seedlings</tissue>
    </source>
</reference>
<feature type="compositionally biased region" description="Polar residues" evidence="1">
    <location>
        <begin position="25"/>
        <end position="37"/>
    </location>
</feature>
<dbReference type="EMBL" id="QZWG01000008">
    <property type="protein sequence ID" value="RZB99191.1"/>
    <property type="molecule type" value="Genomic_DNA"/>
</dbReference>
<protein>
    <submittedName>
        <fullName evidence="2">Uncharacterized protein</fullName>
    </submittedName>
</protein>
<dbReference type="AlphaFoldDB" id="A0A0B2R319"/>
<dbReference type="Gramene" id="XM_028391294.1">
    <property type="protein sequence ID" value="XP_028247095.1"/>
    <property type="gene ID" value="LOC114424445"/>
</dbReference>
<evidence type="ECO:0000313" key="4">
    <source>
        <dbReference type="Proteomes" id="UP000289340"/>
    </source>
</evidence>
<dbReference type="Proteomes" id="UP000053555">
    <property type="component" value="Unassembled WGS sequence"/>
</dbReference>
<feature type="region of interest" description="Disordered" evidence="1">
    <location>
        <begin position="15"/>
        <end position="62"/>
    </location>
</feature>
<gene>
    <name evidence="3" type="ORF">D0Y65_021890</name>
    <name evidence="2" type="ORF">glysoja_048738</name>
</gene>
<evidence type="ECO:0000313" key="3">
    <source>
        <dbReference type="EMBL" id="RZB99190.1"/>
    </source>
</evidence>
<sequence>MSISLTRLAWSMWGGRGKEKKPVSSKASALNSKQSSEWGLAKETKMGPPHRKVGRNKEERRVDREYDDDVVLVPCDNDCNCDCCLSGSESDDSDWSIGWLEPLASDFRSNGDDGFAVLVPCYKPSCCKVVEEASNKALLGVIKNLSNEFSSAGKNYMEQWLASLQNFEA</sequence>
<name>A0A0B2R319_GLYSO</name>
<dbReference type="Gramene" id="XM_028391295.1">
    <property type="protein sequence ID" value="XP_028247096.1"/>
    <property type="gene ID" value="LOC114424445"/>
</dbReference>
<dbReference type="EMBL" id="QZWG01000008">
    <property type="protein sequence ID" value="RZB99190.1"/>
    <property type="molecule type" value="Genomic_DNA"/>
</dbReference>
<evidence type="ECO:0000313" key="2">
    <source>
        <dbReference type="EMBL" id="KHN26634.1"/>
    </source>
</evidence>
<keyword evidence="4" id="KW-1185">Reference proteome</keyword>
<accession>A0A0B2R319</accession>